<accession>A0A9K3GR25</accession>
<feature type="non-terminal residue" evidence="2">
    <location>
        <position position="1"/>
    </location>
</feature>
<dbReference type="Proteomes" id="UP000265618">
    <property type="component" value="Unassembled WGS sequence"/>
</dbReference>
<organism evidence="2 3">
    <name type="scientific">Kipferlia bialata</name>
    <dbReference type="NCBI Taxonomy" id="797122"/>
    <lineage>
        <taxon>Eukaryota</taxon>
        <taxon>Metamonada</taxon>
        <taxon>Carpediemonas-like organisms</taxon>
        <taxon>Kipferlia</taxon>
    </lineage>
</organism>
<evidence type="ECO:0000256" key="1">
    <source>
        <dbReference type="SAM" id="Phobius"/>
    </source>
</evidence>
<dbReference type="AlphaFoldDB" id="A0A9K3GR25"/>
<keyword evidence="1" id="KW-0472">Membrane</keyword>
<gene>
    <name evidence="2" type="ORF">KIPB_015529</name>
</gene>
<comment type="caution">
    <text evidence="2">The sequence shown here is derived from an EMBL/GenBank/DDBJ whole genome shotgun (WGS) entry which is preliminary data.</text>
</comment>
<protein>
    <submittedName>
        <fullName evidence="2">Uncharacterized protein</fullName>
    </submittedName>
</protein>
<proteinExistence type="predicted"/>
<feature type="transmembrane region" description="Helical" evidence="1">
    <location>
        <begin position="27"/>
        <end position="45"/>
    </location>
</feature>
<keyword evidence="3" id="KW-1185">Reference proteome</keyword>
<dbReference type="EMBL" id="BDIP01008771">
    <property type="protein sequence ID" value="GIQ92008.1"/>
    <property type="molecule type" value="Genomic_DNA"/>
</dbReference>
<evidence type="ECO:0000313" key="3">
    <source>
        <dbReference type="Proteomes" id="UP000265618"/>
    </source>
</evidence>
<evidence type="ECO:0000313" key="2">
    <source>
        <dbReference type="EMBL" id="GIQ92008.1"/>
    </source>
</evidence>
<sequence>TATTAAGSAFATLQAIGATGALFAAGPVAIGAGAVAGLAGLVALFK</sequence>
<name>A0A9K3GR25_9EUKA</name>
<keyword evidence="1" id="KW-1133">Transmembrane helix</keyword>
<reference evidence="2 3" key="1">
    <citation type="journal article" date="2018" name="PLoS ONE">
        <title>The draft genome of Kipferlia bialata reveals reductive genome evolution in fornicate parasites.</title>
        <authorList>
            <person name="Tanifuji G."/>
            <person name="Takabayashi S."/>
            <person name="Kume K."/>
            <person name="Takagi M."/>
            <person name="Nakayama T."/>
            <person name="Kamikawa R."/>
            <person name="Inagaki Y."/>
            <person name="Hashimoto T."/>
        </authorList>
    </citation>
    <scope>NUCLEOTIDE SEQUENCE [LARGE SCALE GENOMIC DNA]</scope>
    <source>
        <strain evidence="2">NY0173</strain>
    </source>
</reference>
<keyword evidence="1" id="KW-0812">Transmembrane</keyword>